<protein>
    <submittedName>
        <fullName evidence="3">DUF917 domain-containing protein</fullName>
    </submittedName>
</protein>
<accession>A0ABV7D4S6</accession>
<keyword evidence="4" id="KW-1185">Reference proteome</keyword>
<feature type="domain" description="S-Me-THD-like C-terminal" evidence="2">
    <location>
        <begin position="165"/>
        <end position="358"/>
    </location>
</feature>
<evidence type="ECO:0000259" key="2">
    <source>
        <dbReference type="Pfam" id="PF20906"/>
    </source>
</evidence>
<dbReference type="InterPro" id="IPR010318">
    <property type="entry name" value="S-Me-THD_N"/>
</dbReference>
<dbReference type="InterPro" id="IPR024071">
    <property type="entry name" value="S-Me-THD_C_sf"/>
</dbReference>
<organism evidence="3 4">
    <name type="scientific">Kordiimonas pumila</name>
    <dbReference type="NCBI Taxonomy" id="2161677"/>
    <lineage>
        <taxon>Bacteria</taxon>
        <taxon>Pseudomonadati</taxon>
        <taxon>Pseudomonadota</taxon>
        <taxon>Alphaproteobacteria</taxon>
        <taxon>Kordiimonadales</taxon>
        <taxon>Kordiimonadaceae</taxon>
        <taxon>Kordiimonas</taxon>
    </lineage>
</organism>
<sequence length="364" mass="39066">MKLELTDLEDFARGAAFLGTGGGGDPYIGKLLAQHAIREFGVPTIIEPEDLADDALVFAIAMLGAPTVLVEKAACGDDIDLAIDKLSERLGRRPDALIPIEIGGVNSTVPLVASARTGIPLVNADGMGRAFPEIQMVTFNVYGSKPTPLSVVDEHLNSAIIDAKDAKTAEDLVRSVAIQMGLSVITANYPVSGDVVKKYAIKHTLTIALEIGRAISQGRKEGCPVEALVNYLRSTKYYKHCKILYDGKITDIKRETTKGFSVGFCRLEPLSGSGDSMEVVFQNENLAAKINGKMVTMVPDLICIVDRETAEPVPVEALRYGQRVKIIGASVPPIMRTPEALDIFGPQAFGLDGPYTPIEDIVMP</sequence>
<dbReference type="Gene3D" id="2.40.390.10">
    <property type="entry name" value="CV3147-like"/>
    <property type="match status" value="1"/>
</dbReference>
<gene>
    <name evidence="3" type="ORF">ACFOKA_09535</name>
</gene>
<reference evidence="4" key="1">
    <citation type="journal article" date="2019" name="Int. J. Syst. Evol. Microbiol.">
        <title>The Global Catalogue of Microorganisms (GCM) 10K type strain sequencing project: providing services to taxonomists for standard genome sequencing and annotation.</title>
        <authorList>
            <consortium name="The Broad Institute Genomics Platform"/>
            <consortium name="The Broad Institute Genome Sequencing Center for Infectious Disease"/>
            <person name="Wu L."/>
            <person name="Ma J."/>
        </authorList>
    </citation>
    <scope>NUCLEOTIDE SEQUENCE [LARGE SCALE GENOMIC DNA]</scope>
    <source>
        <strain evidence="4">KCTC 62164</strain>
    </source>
</reference>
<dbReference type="Pfam" id="PF20906">
    <property type="entry name" value="S-Me-THD_C"/>
    <property type="match status" value="1"/>
</dbReference>
<proteinExistence type="predicted"/>
<dbReference type="RefSeq" id="WP_194214169.1">
    <property type="nucleotide sequence ID" value="NZ_CP061205.1"/>
</dbReference>
<dbReference type="SUPFAM" id="SSF160991">
    <property type="entry name" value="CV3147-like"/>
    <property type="match status" value="1"/>
</dbReference>
<comment type="caution">
    <text evidence="3">The sequence shown here is derived from an EMBL/GenBank/DDBJ whole genome shotgun (WGS) entry which is preliminary data.</text>
</comment>
<name>A0ABV7D4S6_9PROT</name>
<dbReference type="EMBL" id="JBHRSL010000010">
    <property type="protein sequence ID" value="MFC3052144.1"/>
    <property type="molecule type" value="Genomic_DNA"/>
</dbReference>
<dbReference type="InterPro" id="IPR027479">
    <property type="entry name" value="S-Me-THD_N_sf"/>
</dbReference>
<evidence type="ECO:0000313" key="4">
    <source>
        <dbReference type="Proteomes" id="UP001595444"/>
    </source>
</evidence>
<dbReference type="Proteomes" id="UP001595444">
    <property type="component" value="Unassembled WGS sequence"/>
</dbReference>
<evidence type="ECO:0000313" key="3">
    <source>
        <dbReference type="EMBL" id="MFC3052144.1"/>
    </source>
</evidence>
<dbReference type="Pfam" id="PF06032">
    <property type="entry name" value="S-Me-THD_N"/>
    <property type="match status" value="1"/>
</dbReference>
<evidence type="ECO:0000259" key="1">
    <source>
        <dbReference type="Pfam" id="PF06032"/>
    </source>
</evidence>
<dbReference type="InterPro" id="IPR048350">
    <property type="entry name" value="S-Me-THD-like_C"/>
</dbReference>
<feature type="domain" description="S-Me-THD N-terminal" evidence="1">
    <location>
        <begin position="6"/>
        <end position="162"/>
    </location>
</feature>
<dbReference type="Gene3D" id="3.40.1610.10">
    <property type="entry name" value="CV3147-like domain"/>
    <property type="match status" value="1"/>
</dbReference>